<dbReference type="AlphaFoldDB" id="A0AAV2F5I1"/>
<accession>A0AAV2F5I1</accession>
<organism evidence="2 3">
    <name type="scientific">Linum trigynum</name>
    <dbReference type="NCBI Taxonomy" id="586398"/>
    <lineage>
        <taxon>Eukaryota</taxon>
        <taxon>Viridiplantae</taxon>
        <taxon>Streptophyta</taxon>
        <taxon>Embryophyta</taxon>
        <taxon>Tracheophyta</taxon>
        <taxon>Spermatophyta</taxon>
        <taxon>Magnoliopsida</taxon>
        <taxon>eudicotyledons</taxon>
        <taxon>Gunneridae</taxon>
        <taxon>Pentapetalae</taxon>
        <taxon>rosids</taxon>
        <taxon>fabids</taxon>
        <taxon>Malpighiales</taxon>
        <taxon>Linaceae</taxon>
        <taxon>Linum</taxon>
    </lineage>
</organism>
<protein>
    <submittedName>
        <fullName evidence="2">Uncharacterized protein</fullName>
    </submittedName>
</protein>
<keyword evidence="3" id="KW-1185">Reference proteome</keyword>
<evidence type="ECO:0000256" key="1">
    <source>
        <dbReference type="SAM" id="MobiDB-lite"/>
    </source>
</evidence>
<dbReference type="EMBL" id="OZ034819">
    <property type="protein sequence ID" value="CAL1393279.1"/>
    <property type="molecule type" value="Genomic_DNA"/>
</dbReference>
<sequence>MILDVLDIAIEGEVNLIWISDSDSSSDSANSVDGDNGDAPGGASDVSAPLELFAAALQELYGSDSDVPSLAS</sequence>
<proteinExistence type="predicted"/>
<feature type="compositionally biased region" description="Low complexity" evidence="1">
    <location>
        <begin position="22"/>
        <end position="38"/>
    </location>
</feature>
<dbReference type="Proteomes" id="UP001497516">
    <property type="component" value="Chromosome 6"/>
</dbReference>
<evidence type="ECO:0000313" key="2">
    <source>
        <dbReference type="EMBL" id="CAL1393279.1"/>
    </source>
</evidence>
<name>A0AAV2F5I1_9ROSI</name>
<gene>
    <name evidence="2" type="ORF">LTRI10_LOCUS33869</name>
</gene>
<evidence type="ECO:0000313" key="3">
    <source>
        <dbReference type="Proteomes" id="UP001497516"/>
    </source>
</evidence>
<reference evidence="2 3" key="1">
    <citation type="submission" date="2024-04" db="EMBL/GenBank/DDBJ databases">
        <authorList>
            <person name="Fracassetti M."/>
        </authorList>
    </citation>
    <scope>NUCLEOTIDE SEQUENCE [LARGE SCALE GENOMIC DNA]</scope>
</reference>
<feature type="region of interest" description="Disordered" evidence="1">
    <location>
        <begin position="22"/>
        <end position="45"/>
    </location>
</feature>